<dbReference type="AlphaFoldDB" id="A0A0R1VED6"/>
<dbReference type="Proteomes" id="UP000051739">
    <property type="component" value="Unassembled WGS sequence"/>
</dbReference>
<dbReference type="InterPro" id="IPR007337">
    <property type="entry name" value="RelB/DinJ"/>
</dbReference>
<dbReference type="NCBIfam" id="TIGR02384">
    <property type="entry name" value="RelB_DinJ"/>
    <property type="match status" value="1"/>
</dbReference>
<dbReference type="PATRIC" id="fig|1423749.3.peg.541"/>
<dbReference type="RefSeq" id="WP_056937584.1">
    <property type="nucleotide sequence ID" value="NZ_AZFN01000016.1"/>
</dbReference>
<organism evidence="3 4">
    <name type="scientific">Limosilactobacillus gastricus DSM 16045</name>
    <dbReference type="NCBI Taxonomy" id="1423749"/>
    <lineage>
        <taxon>Bacteria</taxon>
        <taxon>Bacillati</taxon>
        <taxon>Bacillota</taxon>
        <taxon>Bacilli</taxon>
        <taxon>Lactobacillales</taxon>
        <taxon>Lactobacillaceae</taxon>
        <taxon>Limosilactobacillus</taxon>
    </lineage>
</organism>
<dbReference type="PANTHER" id="PTHR38781">
    <property type="entry name" value="ANTITOXIN DINJ-RELATED"/>
    <property type="match status" value="1"/>
</dbReference>
<proteinExistence type="inferred from homology"/>
<reference evidence="3 4" key="1">
    <citation type="journal article" date="2015" name="Genome Announc.">
        <title>Expanding the biotechnology potential of lactobacilli through comparative genomics of 213 strains and associated genera.</title>
        <authorList>
            <person name="Sun Z."/>
            <person name="Harris H.M."/>
            <person name="McCann A."/>
            <person name="Guo C."/>
            <person name="Argimon S."/>
            <person name="Zhang W."/>
            <person name="Yang X."/>
            <person name="Jeffery I.B."/>
            <person name="Cooney J.C."/>
            <person name="Kagawa T.F."/>
            <person name="Liu W."/>
            <person name="Song Y."/>
            <person name="Salvetti E."/>
            <person name="Wrobel A."/>
            <person name="Rasinkangas P."/>
            <person name="Parkhill J."/>
            <person name="Rea M.C."/>
            <person name="O'Sullivan O."/>
            <person name="Ritari J."/>
            <person name="Douillard F.P."/>
            <person name="Paul Ross R."/>
            <person name="Yang R."/>
            <person name="Briner A.E."/>
            <person name="Felis G.E."/>
            <person name="de Vos W.M."/>
            <person name="Barrangou R."/>
            <person name="Klaenhammer T.R."/>
            <person name="Caufield P.W."/>
            <person name="Cui Y."/>
            <person name="Zhang H."/>
            <person name="O'Toole P.W."/>
        </authorList>
    </citation>
    <scope>NUCLEOTIDE SEQUENCE [LARGE SCALE GENOMIC DNA]</scope>
    <source>
        <strain evidence="3 4">DSM 16045</strain>
    </source>
</reference>
<dbReference type="PANTHER" id="PTHR38781:SF1">
    <property type="entry name" value="ANTITOXIN DINJ-RELATED"/>
    <property type="match status" value="1"/>
</dbReference>
<evidence type="ECO:0000313" key="4">
    <source>
        <dbReference type="Proteomes" id="UP000051739"/>
    </source>
</evidence>
<dbReference type="Gene3D" id="1.10.1220.10">
    <property type="entry name" value="Met repressor-like"/>
    <property type="match status" value="1"/>
</dbReference>
<keyword evidence="2" id="KW-1277">Toxin-antitoxin system</keyword>
<keyword evidence="4" id="KW-1185">Reference proteome</keyword>
<dbReference type="Pfam" id="PF04221">
    <property type="entry name" value="RelB"/>
    <property type="match status" value="1"/>
</dbReference>
<dbReference type="GO" id="GO:0006351">
    <property type="term" value="P:DNA-templated transcription"/>
    <property type="evidence" value="ECO:0007669"/>
    <property type="project" value="TreeGrafter"/>
</dbReference>
<name>A0A0R1VED6_9LACO</name>
<evidence type="ECO:0000313" key="3">
    <source>
        <dbReference type="EMBL" id="KRM01609.1"/>
    </source>
</evidence>
<accession>A0A0R1VED6</accession>
<comment type="caution">
    <text evidence="3">The sequence shown here is derived from an EMBL/GenBank/DDBJ whole genome shotgun (WGS) entry which is preliminary data.</text>
</comment>
<gene>
    <name evidence="3" type="ORF">FC60_GL000537</name>
</gene>
<evidence type="ECO:0000256" key="1">
    <source>
        <dbReference type="ARBA" id="ARBA00010562"/>
    </source>
</evidence>
<comment type="similarity">
    <text evidence="1">Belongs to the RelB/DinJ antitoxin family.</text>
</comment>
<sequence length="98" mass="10882">MTTVSMNFKADKDTKLKFDKVANQLGISSSALLNLFVTRVARDEAIPFKVEVTPDKSMTLDDESLTEMVKVMAIEKGLIPDDGTEITDVDKYFKGLGY</sequence>
<dbReference type="GO" id="GO:0006355">
    <property type="term" value="P:regulation of DNA-templated transcription"/>
    <property type="evidence" value="ECO:0007669"/>
    <property type="project" value="InterPro"/>
</dbReference>
<dbReference type="EMBL" id="AZFN01000016">
    <property type="protein sequence ID" value="KRM01609.1"/>
    <property type="molecule type" value="Genomic_DNA"/>
</dbReference>
<protein>
    <submittedName>
        <fullName evidence="3">Uncharacterized protein</fullName>
    </submittedName>
</protein>
<evidence type="ECO:0000256" key="2">
    <source>
        <dbReference type="ARBA" id="ARBA00022649"/>
    </source>
</evidence>
<dbReference type="InterPro" id="IPR013321">
    <property type="entry name" value="Arc_rbn_hlx_hlx"/>
</dbReference>